<comment type="caution">
    <text evidence="2">The sequence shown here is derived from an EMBL/GenBank/DDBJ whole genome shotgun (WGS) entry which is preliminary data.</text>
</comment>
<organism evidence="2 3">
    <name type="scientific">Rhodopirellula halodulae</name>
    <dbReference type="NCBI Taxonomy" id="2894198"/>
    <lineage>
        <taxon>Bacteria</taxon>
        <taxon>Pseudomonadati</taxon>
        <taxon>Planctomycetota</taxon>
        <taxon>Planctomycetia</taxon>
        <taxon>Pirellulales</taxon>
        <taxon>Pirellulaceae</taxon>
        <taxon>Rhodopirellula</taxon>
    </lineage>
</organism>
<dbReference type="Pfam" id="PF18145">
    <property type="entry name" value="SAVED"/>
    <property type="match status" value="1"/>
</dbReference>
<reference evidence="2" key="1">
    <citation type="submission" date="2021-11" db="EMBL/GenBank/DDBJ databases">
        <title>Genome sequence.</title>
        <authorList>
            <person name="Sun Q."/>
        </authorList>
    </citation>
    <scope>NUCLEOTIDE SEQUENCE</scope>
    <source>
        <strain evidence="2">JC740</strain>
    </source>
</reference>
<dbReference type="EMBL" id="JAJKFW010000012">
    <property type="protein sequence ID" value="MCC9641673.1"/>
    <property type="molecule type" value="Genomic_DNA"/>
</dbReference>
<dbReference type="RefSeq" id="WP_230272017.1">
    <property type="nucleotide sequence ID" value="NZ_JAJKFW010000012.1"/>
</dbReference>
<accession>A0ABS8NDR2</accession>
<evidence type="ECO:0000259" key="1">
    <source>
        <dbReference type="Pfam" id="PF18145"/>
    </source>
</evidence>
<dbReference type="Proteomes" id="UP001430306">
    <property type="component" value="Unassembled WGS sequence"/>
</dbReference>
<sequence length="376" mass="42271">MSVSYIPEPTKLCLWGRAAGRCQYEGCNRELFRDQTTKAEFNQAYIAHIVADKPTGPRGDLVLSEKLKADLSNLMLLCDGHHRLVDKVDVTGHPVSRLQEMKQAHESRIELVTAIGQERHSHVLMYGARIGEHGTPLTIQNAKAALLPERYPASHEPISLSLGNVSIGDDEQLYWTMEVEHLRRQFTERVKPRLTADAVHLSVFALAPIPLLVELGRLLSDIPMADVFQLHREPSTWSWLEHKEPFEFKVLQDGDTSATAVAINLALSANVTNERVRSVLGDDCCIYTVTPTEPGNDFLKSRAQLQFFRETMRKLFDQIKLRHGESCELSIFPATPVAAAVELGRIWMPKADLPFRVYDQNRKSGGFIPTITISQV</sequence>
<feature type="domain" description="SMODS-associated and fused to various effectors" evidence="1">
    <location>
        <begin position="182"/>
        <end position="373"/>
    </location>
</feature>
<protein>
    <submittedName>
        <fullName evidence="2">SAVED domain-containing protein</fullName>
    </submittedName>
</protein>
<keyword evidence="3" id="KW-1185">Reference proteome</keyword>
<dbReference type="InterPro" id="IPR040836">
    <property type="entry name" value="SAVED"/>
</dbReference>
<dbReference type="NCBIfam" id="NF033611">
    <property type="entry name" value="SAVED"/>
    <property type="match status" value="1"/>
</dbReference>
<evidence type="ECO:0000313" key="2">
    <source>
        <dbReference type="EMBL" id="MCC9641673.1"/>
    </source>
</evidence>
<name>A0ABS8NDR2_9BACT</name>
<evidence type="ECO:0000313" key="3">
    <source>
        <dbReference type="Proteomes" id="UP001430306"/>
    </source>
</evidence>
<proteinExistence type="predicted"/>
<gene>
    <name evidence="2" type="ORF">LOC71_05255</name>
</gene>